<keyword evidence="1" id="KW-0472">Membrane</keyword>
<dbReference type="EMBL" id="FPHZ01000053">
    <property type="protein sequence ID" value="SFV87635.1"/>
    <property type="molecule type" value="Genomic_DNA"/>
</dbReference>
<dbReference type="AlphaFoldDB" id="A0A1W1E104"/>
<protein>
    <submittedName>
        <fullName evidence="3">Cold shock protein</fullName>
    </submittedName>
</protein>
<dbReference type="InterPro" id="IPR012340">
    <property type="entry name" value="NA-bd_OB-fold"/>
</dbReference>
<feature type="transmembrane region" description="Helical" evidence="1">
    <location>
        <begin position="85"/>
        <end position="104"/>
    </location>
</feature>
<keyword evidence="1" id="KW-1133">Transmembrane helix</keyword>
<dbReference type="InterPro" id="IPR002059">
    <property type="entry name" value="CSP_DNA-bd"/>
</dbReference>
<reference evidence="3" key="1">
    <citation type="submission" date="2016-10" db="EMBL/GenBank/DDBJ databases">
        <authorList>
            <person name="de Groot N.N."/>
        </authorList>
    </citation>
    <scope>NUCLEOTIDE SEQUENCE</scope>
</reference>
<accession>A0A1W1E104</accession>
<evidence type="ECO:0000259" key="2">
    <source>
        <dbReference type="PROSITE" id="PS51857"/>
    </source>
</evidence>
<dbReference type="Gene3D" id="2.40.50.140">
    <property type="entry name" value="Nucleic acid-binding proteins"/>
    <property type="match status" value="1"/>
</dbReference>
<name>A0A1W1E104_9ZZZZ</name>
<dbReference type="PROSITE" id="PS51857">
    <property type="entry name" value="CSD_2"/>
    <property type="match status" value="1"/>
</dbReference>
<keyword evidence="1" id="KW-0812">Transmembrane</keyword>
<dbReference type="Pfam" id="PF00313">
    <property type="entry name" value="CSD"/>
    <property type="match status" value="1"/>
</dbReference>
<evidence type="ECO:0000313" key="3">
    <source>
        <dbReference type="EMBL" id="SFV87635.1"/>
    </source>
</evidence>
<dbReference type="SMART" id="SM00357">
    <property type="entry name" value="CSP"/>
    <property type="match status" value="1"/>
</dbReference>
<sequence>MAKMQGEVNKFGTKGYGFITGDNDEQYFVHQKNVFNKSRLKTGTRVTFNAENSDKGWIAMDVELDGVGVETSESFKSKSLSASTVKGLFAILFIVQVAVVYKVFLG</sequence>
<organism evidence="3">
    <name type="scientific">hydrothermal vent metagenome</name>
    <dbReference type="NCBI Taxonomy" id="652676"/>
    <lineage>
        <taxon>unclassified sequences</taxon>
        <taxon>metagenomes</taxon>
        <taxon>ecological metagenomes</taxon>
    </lineage>
</organism>
<dbReference type="InterPro" id="IPR011129">
    <property type="entry name" value="CSD"/>
</dbReference>
<gene>
    <name evidence="3" type="ORF">MNB_SUP05-SYMBIONT-5-1150</name>
</gene>
<feature type="domain" description="CSD" evidence="2">
    <location>
        <begin position="3"/>
        <end position="64"/>
    </location>
</feature>
<dbReference type="SUPFAM" id="SSF50249">
    <property type="entry name" value="Nucleic acid-binding proteins"/>
    <property type="match status" value="1"/>
</dbReference>
<dbReference type="GO" id="GO:0003676">
    <property type="term" value="F:nucleic acid binding"/>
    <property type="evidence" value="ECO:0007669"/>
    <property type="project" value="InterPro"/>
</dbReference>
<evidence type="ECO:0000256" key="1">
    <source>
        <dbReference type="SAM" id="Phobius"/>
    </source>
</evidence>
<proteinExistence type="predicted"/>